<name>A0A060THP4_BLAAD</name>
<keyword evidence="6" id="KW-0963">Cytoplasm</keyword>
<keyword evidence="12" id="KW-0175">Coiled coil</keyword>
<evidence type="ECO:0000256" key="9">
    <source>
        <dbReference type="ARBA" id="ARBA00022776"/>
    </source>
</evidence>
<dbReference type="AlphaFoldDB" id="A0A060THP4"/>
<reference evidence="20" key="2">
    <citation type="submission" date="2014-06" db="EMBL/GenBank/DDBJ databases">
        <title>The complete genome of Blastobotrys (Arxula) adeninivorans LS3 - a yeast of biotechnological interest.</title>
        <authorList>
            <person name="Kunze G."/>
            <person name="Gaillardin C."/>
            <person name="Czernicka M."/>
            <person name="Durrens P."/>
            <person name="Martin T."/>
            <person name="Boer E."/>
            <person name="Gabaldon T."/>
            <person name="Cruz J."/>
            <person name="Talla E."/>
            <person name="Marck C."/>
            <person name="Goffeau A."/>
            <person name="Barbe V."/>
            <person name="Baret P."/>
            <person name="Baronian K."/>
            <person name="Beier S."/>
            <person name="Bleykasten C."/>
            <person name="Bode R."/>
            <person name="Casaregola S."/>
            <person name="Despons L."/>
            <person name="Fairhead C."/>
            <person name="Giersberg M."/>
            <person name="Gierski P."/>
            <person name="Hahnel U."/>
            <person name="Hartmann A."/>
            <person name="Jankowska D."/>
            <person name="Jubin C."/>
            <person name="Jung P."/>
            <person name="Lafontaine I."/>
            <person name="Leh-Louis V."/>
            <person name="Lemaire M."/>
            <person name="Marcet-Houben M."/>
            <person name="Mascher M."/>
            <person name="Morel G."/>
            <person name="Richard G.-F."/>
            <person name="Riechen J."/>
            <person name="Sacerdot C."/>
            <person name="Sarkar A."/>
            <person name="Savel G."/>
            <person name="Schacherer J."/>
            <person name="Sherman D."/>
            <person name="Straub M.-L."/>
            <person name="Stein N."/>
            <person name="Thierry A."/>
            <person name="Trautwein-Schult A."/>
            <person name="Westhof E."/>
            <person name="Worch S."/>
            <person name="Dujon B."/>
            <person name="Souciet J.-L."/>
            <person name="Wincker P."/>
            <person name="Scholz U."/>
            <person name="Neuveglise N."/>
        </authorList>
    </citation>
    <scope>NUCLEOTIDE SEQUENCE</scope>
    <source>
        <strain evidence="20">LS3</strain>
    </source>
</reference>
<evidence type="ECO:0000256" key="17">
    <source>
        <dbReference type="ARBA" id="ARBA00044152"/>
    </source>
</evidence>
<keyword evidence="8" id="KW-0493">Microtubule</keyword>
<keyword evidence="15" id="KW-0131">Cell cycle</keyword>
<evidence type="ECO:0000256" key="11">
    <source>
        <dbReference type="ARBA" id="ARBA00022838"/>
    </source>
</evidence>
<comment type="subcellular location">
    <subcellularLocation>
        <location evidence="3">Chromosome</location>
        <location evidence="3">Centromere</location>
        <location evidence="3">Kinetochore</location>
    </subcellularLocation>
    <subcellularLocation>
        <location evidence="2">Cytoplasm</location>
        <location evidence="2">Cytoskeleton</location>
        <location evidence="2">Spindle</location>
    </subcellularLocation>
    <subcellularLocation>
        <location evidence="1">Nucleus</location>
    </subcellularLocation>
</comment>
<evidence type="ECO:0000256" key="19">
    <source>
        <dbReference type="SAM" id="MobiDB-lite"/>
    </source>
</evidence>
<evidence type="ECO:0000256" key="16">
    <source>
        <dbReference type="ARBA" id="ARBA00023328"/>
    </source>
</evidence>
<organism evidence="20">
    <name type="scientific">Blastobotrys adeninivorans</name>
    <name type="common">Yeast</name>
    <name type="synonym">Arxula adeninivorans</name>
    <dbReference type="NCBI Taxonomy" id="409370"/>
    <lineage>
        <taxon>Eukaryota</taxon>
        <taxon>Fungi</taxon>
        <taxon>Dikarya</taxon>
        <taxon>Ascomycota</taxon>
        <taxon>Saccharomycotina</taxon>
        <taxon>Dipodascomycetes</taxon>
        <taxon>Dipodascales</taxon>
        <taxon>Trichomonascaceae</taxon>
        <taxon>Blastobotrys</taxon>
    </lineage>
</organism>
<dbReference type="GO" id="GO:0051301">
    <property type="term" value="P:cell division"/>
    <property type="evidence" value="ECO:0007669"/>
    <property type="project" value="UniProtKB-KW"/>
</dbReference>
<feature type="compositionally biased region" description="Low complexity" evidence="19">
    <location>
        <begin position="206"/>
        <end position="255"/>
    </location>
</feature>
<dbReference type="GO" id="GO:0005874">
    <property type="term" value="C:microtubule"/>
    <property type="evidence" value="ECO:0007669"/>
    <property type="project" value="UniProtKB-KW"/>
</dbReference>
<dbReference type="EMBL" id="HG937694">
    <property type="protein sequence ID" value="CDP38357.1"/>
    <property type="molecule type" value="Genomic_DNA"/>
</dbReference>
<feature type="compositionally biased region" description="Basic and acidic residues" evidence="19">
    <location>
        <begin position="141"/>
        <end position="154"/>
    </location>
</feature>
<accession>A0A060THP4</accession>
<comment type="similarity">
    <text evidence="4">Belongs to the DASH complex DUO1 family.</text>
</comment>
<evidence type="ECO:0000256" key="5">
    <source>
        <dbReference type="ARBA" id="ARBA00022454"/>
    </source>
</evidence>
<evidence type="ECO:0000256" key="18">
    <source>
        <dbReference type="ARBA" id="ARBA00044358"/>
    </source>
</evidence>
<dbReference type="GO" id="GO:0000278">
    <property type="term" value="P:mitotic cell cycle"/>
    <property type="evidence" value="ECO:0007669"/>
    <property type="project" value="InterPro"/>
</dbReference>
<keyword evidence="14" id="KW-0539">Nucleus</keyword>
<evidence type="ECO:0000256" key="14">
    <source>
        <dbReference type="ARBA" id="ARBA00023242"/>
    </source>
</evidence>
<keyword evidence="16" id="KW-0137">Centromere</keyword>
<dbReference type="GO" id="GO:0007059">
    <property type="term" value="P:chromosome segregation"/>
    <property type="evidence" value="ECO:0007669"/>
    <property type="project" value="UniProtKB-KW"/>
</dbReference>
<evidence type="ECO:0000256" key="12">
    <source>
        <dbReference type="ARBA" id="ARBA00023054"/>
    </source>
</evidence>
<evidence type="ECO:0000256" key="15">
    <source>
        <dbReference type="ARBA" id="ARBA00023306"/>
    </source>
</evidence>
<evidence type="ECO:0000256" key="3">
    <source>
        <dbReference type="ARBA" id="ARBA00004629"/>
    </source>
</evidence>
<evidence type="ECO:0000256" key="8">
    <source>
        <dbReference type="ARBA" id="ARBA00022701"/>
    </source>
</evidence>
<feature type="compositionally biased region" description="Low complexity" evidence="19">
    <location>
        <begin position="180"/>
        <end position="192"/>
    </location>
</feature>
<keyword evidence="13" id="KW-0206">Cytoskeleton</keyword>
<dbReference type="PANTHER" id="PTHR28216">
    <property type="entry name" value="DASH COMPLEX SUBUNIT DUO1"/>
    <property type="match status" value="1"/>
</dbReference>
<evidence type="ECO:0000256" key="2">
    <source>
        <dbReference type="ARBA" id="ARBA00004186"/>
    </source>
</evidence>
<protein>
    <recommendedName>
        <fullName evidence="17">DASH complex subunit DUO1</fullName>
    </recommendedName>
    <alternativeName>
        <fullName evidence="18">Outer kinetochore protein DUO1</fullName>
    </alternativeName>
</protein>
<gene>
    <name evidence="20" type="ORF">GNLVRS02_ARAD1D32868g</name>
</gene>
<dbReference type="GO" id="GO:0072686">
    <property type="term" value="C:mitotic spindle"/>
    <property type="evidence" value="ECO:0007669"/>
    <property type="project" value="InterPro"/>
</dbReference>
<evidence type="ECO:0000256" key="13">
    <source>
        <dbReference type="ARBA" id="ARBA00023212"/>
    </source>
</evidence>
<sequence length="255" mass="28481">MDAMEGLEAQLKALESLKQDLPDELDPSDSRRLEVELHTVQMYNQLIEGIISTLGHAEQNVESMLEATRRADALLDAWVKVISYTEHAQKLLHDPQWQGISKDNELQAEREKLLEQKRAKERADKERREREAAAQAQRQKQLQERRRLQDEANKRRIYGRQPTTTSEARARALRQNRPGASAPAASTTRPSSLKTPSRPNIGTTPATSSARSVGSTRSTASTSTSTAPTSSTSRPSSMRPAKVPGSRIRPPSIRR</sequence>
<keyword evidence="5" id="KW-0158">Chromosome</keyword>
<evidence type="ECO:0000256" key="10">
    <source>
        <dbReference type="ARBA" id="ARBA00022829"/>
    </source>
</evidence>
<keyword evidence="9" id="KW-0498">Mitosis</keyword>
<feature type="compositionally biased region" description="Basic and acidic residues" evidence="19">
    <location>
        <begin position="116"/>
        <end position="132"/>
    </location>
</feature>
<keyword evidence="10" id="KW-0159">Chromosome partition</keyword>
<feature type="compositionally biased region" description="Polar residues" evidence="19">
    <location>
        <begin position="193"/>
        <end position="205"/>
    </location>
</feature>
<dbReference type="InterPro" id="IPR013960">
    <property type="entry name" value="DASH_Duo1"/>
</dbReference>
<dbReference type="Pfam" id="PF08651">
    <property type="entry name" value="DASH_Duo1"/>
    <property type="match status" value="1"/>
</dbReference>
<evidence type="ECO:0000256" key="4">
    <source>
        <dbReference type="ARBA" id="ARBA00005366"/>
    </source>
</evidence>
<evidence type="ECO:0000256" key="7">
    <source>
        <dbReference type="ARBA" id="ARBA00022618"/>
    </source>
</evidence>
<reference evidence="20" key="1">
    <citation type="submission" date="2014-02" db="EMBL/GenBank/DDBJ databases">
        <authorList>
            <person name="Genoscope - CEA"/>
        </authorList>
    </citation>
    <scope>NUCLEOTIDE SEQUENCE</scope>
    <source>
        <strain evidence="20">LS3</strain>
    </source>
</reference>
<keyword evidence="11" id="KW-0995">Kinetochore</keyword>
<dbReference type="PANTHER" id="PTHR28216:SF1">
    <property type="entry name" value="DASH COMPLEX SUBUNIT DUO1"/>
    <property type="match status" value="1"/>
</dbReference>
<evidence type="ECO:0000256" key="6">
    <source>
        <dbReference type="ARBA" id="ARBA00022490"/>
    </source>
</evidence>
<keyword evidence="7" id="KW-0132">Cell division</keyword>
<dbReference type="GO" id="GO:0042729">
    <property type="term" value="C:DASH complex"/>
    <property type="evidence" value="ECO:0007669"/>
    <property type="project" value="InterPro"/>
</dbReference>
<proteinExistence type="inferred from homology"/>
<evidence type="ECO:0000256" key="1">
    <source>
        <dbReference type="ARBA" id="ARBA00004123"/>
    </source>
</evidence>
<feature type="region of interest" description="Disordered" evidence="19">
    <location>
        <begin position="116"/>
        <end position="255"/>
    </location>
</feature>
<evidence type="ECO:0000313" key="20">
    <source>
        <dbReference type="EMBL" id="CDP38357.1"/>
    </source>
</evidence>